<dbReference type="SUPFAM" id="SSF51905">
    <property type="entry name" value="FAD/NAD(P)-binding domain"/>
    <property type="match status" value="2"/>
</dbReference>
<keyword evidence="3" id="KW-1185">Reference proteome</keyword>
<evidence type="ECO:0000313" key="2">
    <source>
        <dbReference type="EMBL" id="KAK2774654.1"/>
    </source>
</evidence>
<dbReference type="InterPro" id="IPR006076">
    <property type="entry name" value="FAD-dep_OxRdtase"/>
</dbReference>
<protein>
    <submittedName>
        <fullName evidence="2">FAD dependent oxidoreductase</fullName>
    </submittedName>
</protein>
<reference evidence="2" key="1">
    <citation type="submission" date="2023-02" db="EMBL/GenBank/DDBJ databases">
        <title>Colletotrichum kahawae CIFC_Que2 genome sequencing and assembly.</title>
        <authorList>
            <person name="Baroncelli R."/>
        </authorList>
    </citation>
    <scope>NUCLEOTIDE SEQUENCE</scope>
    <source>
        <strain evidence="2">CIFC_Que2</strain>
    </source>
</reference>
<accession>A0AAD9YPJ6</accession>
<dbReference type="Gene3D" id="3.50.50.60">
    <property type="entry name" value="FAD/NAD(P)-binding domain"/>
    <property type="match status" value="1"/>
</dbReference>
<organism evidence="2 3">
    <name type="scientific">Colletotrichum kahawae</name>
    <name type="common">Coffee berry disease fungus</name>
    <dbReference type="NCBI Taxonomy" id="34407"/>
    <lineage>
        <taxon>Eukaryota</taxon>
        <taxon>Fungi</taxon>
        <taxon>Dikarya</taxon>
        <taxon>Ascomycota</taxon>
        <taxon>Pezizomycotina</taxon>
        <taxon>Sordariomycetes</taxon>
        <taxon>Hypocreomycetidae</taxon>
        <taxon>Glomerellales</taxon>
        <taxon>Glomerellaceae</taxon>
        <taxon>Colletotrichum</taxon>
        <taxon>Colletotrichum gloeosporioides species complex</taxon>
    </lineage>
</organism>
<dbReference type="AlphaFoldDB" id="A0AAD9YPJ6"/>
<evidence type="ECO:0000259" key="1">
    <source>
        <dbReference type="Pfam" id="PF01266"/>
    </source>
</evidence>
<evidence type="ECO:0000313" key="3">
    <source>
        <dbReference type="Proteomes" id="UP001281614"/>
    </source>
</evidence>
<feature type="domain" description="FAD dependent oxidoreductase" evidence="1">
    <location>
        <begin position="27"/>
        <end position="86"/>
    </location>
</feature>
<gene>
    <name evidence="2" type="ORF">CKAH01_13100</name>
</gene>
<comment type="caution">
    <text evidence="2">The sequence shown here is derived from an EMBL/GenBank/DDBJ whole genome shotgun (WGS) entry which is preliminary data.</text>
</comment>
<proteinExistence type="predicted"/>
<dbReference type="Pfam" id="PF01266">
    <property type="entry name" value="DAO"/>
    <property type="match status" value="1"/>
</dbReference>
<sequence>MESTSISKSVPFHLPRQYGLKSFSFGIIGGGWYGCHIATSLRALGFRVKLFEQHDRLLHEASGNNQFRLHMGFHYPRHSETRIQSRDGFLRFIERYPDLSCSVPNNIYAVPIHDSLIDYGTYRTIMASSGVHFTEALPTSVELTNVSGVMCTAERVLLLTKARAYFEAELGDVLELGHCIRRVDDIGDAVYIDDECFDFAIDATWGHCSKPDIPVVYEPTLLLYYEGPLDFPALTLVDGPLCSVYPTEAPGLFALSSVPHSPLGQFATAAEAHAVRDGICSEVITKKRILMEEQIGKYVPSFSQLFRYVGPQLAIKTKAVGAHDDRTCTVSRHGRMFSVMSGKIDTVFFAAERILSLIEVAQASSVKDTLSSFREDIVTVNTRTHLNDTGRRFRGDETFGHSQL</sequence>
<name>A0AAD9YPJ6_COLKA</name>
<dbReference type="EMBL" id="VYYT01000044">
    <property type="protein sequence ID" value="KAK2774654.1"/>
    <property type="molecule type" value="Genomic_DNA"/>
</dbReference>
<dbReference type="Proteomes" id="UP001281614">
    <property type="component" value="Unassembled WGS sequence"/>
</dbReference>
<dbReference type="InterPro" id="IPR036188">
    <property type="entry name" value="FAD/NAD-bd_sf"/>
</dbReference>